<name>A0A2U1ANX3_9BACT</name>
<dbReference type="EMBL" id="QEKH01000028">
    <property type="protein sequence ID" value="PVY38123.1"/>
    <property type="molecule type" value="Genomic_DNA"/>
</dbReference>
<feature type="signal peptide" evidence="1">
    <location>
        <begin position="1"/>
        <end position="20"/>
    </location>
</feature>
<dbReference type="AlphaFoldDB" id="A0A2U1ANX3"/>
<proteinExistence type="predicted"/>
<gene>
    <name evidence="2" type="ORF">C8D82_12823</name>
</gene>
<sequence>MKFMTLFAVALAGSVSWGVAAEIVLNNGFEARTAKYHDHPDIFLGVEAAGWEKLFARGRRLTFDEREFENQTAVDRVSDAGRTQTVGFEGFTLSTAPAYLLSVPRSLGAPGKNGEITGRILFREPVAAAGVGICFATGSLRIQFVGEEGDVLKEYVVHGQPDPEKNNTWQDYFAVFQSTDEFSRVREITFARLNLNKGTTDHFAIDNLCWNPAPVIPPVKLPPVVAADYSLLNGANRVNVAPQVPAGKPSIALKDGVAVLENQLDGTRYTYRFEPKAGLSGITASLNGAPALPITLRMAPELGGRAAAEELVAVRQENDAVIAEYIWKNDRFTLPVTVRLYLSGGSLCFDFSSEKKNVPLRILKPRPEHMRLITNGDNTKFRYNDNIAFFGFGGDLGYLEAPGWFFSYQADWTKTNSTSPAPTITYQSTLDGKTVAPLRDTVAITVADTLPKVLPSIPNPVSPYREELASRVVMEYWYGHFDELGDLLDTYHRYGMDQLVILVHRWQNAGFDRKLPTIMPPSTARGGLDTLKAVIDRAKENGMRIALHDNYKDFYPTSPQWNPDDLMLCSNGKPQRAWADSCEMAPSKILKYAEPNMAEIREKLGPNAGYLDVHSAHLPWWRIDFRAGVPKAGMTAGTLEPNNALWQLARDSYQGPVFGESSPLTSWVHSGRIDAVMAATKHDNSLLVDFQLLKIRPLATNHGAGYFERWNKRGYANDWELAPLLPAEYARYSLNELSFLSSPTIDDKMKRQFLPAAVQYYQKRKIVERLVNQPVKAIWYYTPDNRKLTSSQAVFLPKIQIQRLQLEFADASAIWLNFGKTPWKVDDKLTVAPLGFYAKGKDFEAETGCRDGLWFDYWQGENGCFLNSRNYDWTLEPLGSTYHGRGEGKSPEFHNDGKAVSRGFLRTDTAVSLELEKAGVWRLRFFPHGQAGFVEVRENPMAGRIVRAIALDADGKEYTGNSCDELIHENDSIRIIHRTPGIWSYKLVTE</sequence>
<protein>
    <recommendedName>
        <fullName evidence="4">Carbohydrate binding protein with CBM9 domain</fullName>
    </recommendedName>
</protein>
<dbReference type="Proteomes" id="UP000245959">
    <property type="component" value="Unassembled WGS sequence"/>
</dbReference>
<comment type="caution">
    <text evidence="2">The sequence shown here is derived from an EMBL/GenBank/DDBJ whole genome shotgun (WGS) entry which is preliminary data.</text>
</comment>
<accession>A0A2U1ANX3</accession>
<evidence type="ECO:0008006" key="4">
    <source>
        <dbReference type="Google" id="ProtNLM"/>
    </source>
</evidence>
<reference evidence="2 3" key="1">
    <citation type="submission" date="2018-04" db="EMBL/GenBank/DDBJ databases">
        <title>Genomic Encyclopedia of Type Strains, Phase IV (KMG-IV): sequencing the most valuable type-strain genomes for metagenomic binning, comparative biology and taxonomic classification.</title>
        <authorList>
            <person name="Goeker M."/>
        </authorList>
    </citation>
    <scope>NUCLEOTIDE SEQUENCE [LARGE SCALE GENOMIC DNA]</scope>
    <source>
        <strain evidence="2 3">DSM 14823</strain>
    </source>
</reference>
<dbReference type="OrthoDB" id="221709at2"/>
<evidence type="ECO:0000313" key="2">
    <source>
        <dbReference type="EMBL" id="PVY38123.1"/>
    </source>
</evidence>
<evidence type="ECO:0000313" key="3">
    <source>
        <dbReference type="Proteomes" id="UP000245959"/>
    </source>
</evidence>
<dbReference type="Pfam" id="PF18952">
    <property type="entry name" value="DUF5696"/>
    <property type="match status" value="1"/>
</dbReference>
<dbReference type="RefSeq" id="WP_116885179.1">
    <property type="nucleotide sequence ID" value="NZ_CABMMC010000154.1"/>
</dbReference>
<evidence type="ECO:0000256" key="1">
    <source>
        <dbReference type="SAM" id="SignalP"/>
    </source>
</evidence>
<keyword evidence="1" id="KW-0732">Signal</keyword>
<dbReference type="Gene3D" id="3.20.20.80">
    <property type="entry name" value="Glycosidases"/>
    <property type="match status" value="1"/>
</dbReference>
<keyword evidence="3" id="KW-1185">Reference proteome</keyword>
<feature type="chain" id="PRO_5015444664" description="Carbohydrate binding protein with CBM9 domain" evidence="1">
    <location>
        <begin position="21"/>
        <end position="990"/>
    </location>
</feature>
<dbReference type="InterPro" id="IPR043751">
    <property type="entry name" value="DUF5696"/>
</dbReference>
<dbReference type="GeneID" id="78296461"/>
<organism evidence="2 3">
    <name type="scientific">Victivallis vadensis</name>
    <dbReference type="NCBI Taxonomy" id="172901"/>
    <lineage>
        <taxon>Bacteria</taxon>
        <taxon>Pseudomonadati</taxon>
        <taxon>Lentisphaerota</taxon>
        <taxon>Lentisphaeria</taxon>
        <taxon>Victivallales</taxon>
        <taxon>Victivallaceae</taxon>
        <taxon>Victivallis</taxon>
    </lineage>
</organism>